<evidence type="ECO:0000313" key="2">
    <source>
        <dbReference type="Proteomes" id="UP001589738"/>
    </source>
</evidence>
<dbReference type="RefSeq" id="WP_160547408.1">
    <property type="nucleotide sequence ID" value="NZ_JBHLUU010000015.1"/>
</dbReference>
<organism evidence="1 2">
    <name type="scientific">Robertmurraya beringensis</name>
    <dbReference type="NCBI Taxonomy" id="641660"/>
    <lineage>
        <taxon>Bacteria</taxon>
        <taxon>Bacillati</taxon>
        <taxon>Bacillota</taxon>
        <taxon>Bacilli</taxon>
        <taxon>Bacillales</taxon>
        <taxon>Bacillaceae</taxon>
        <taxon>Robertmurraya</taxon>
    </lineage>
</organism>
<comment type="caution">
    <text evidence="1">The sequence shown here is derived from an EMBL/GenBank/DDBJ whole genome shotgun (WGS) entry which is preliminary data.</text>
</comment>
<accession>A0ABV6KMA0</accession>
<proteinExistence type="predicted"/>
<gene>
    <name evidence="1" type="ORF">ACFFHF_03900</name>
</gene>
<evidence type="ECO:0000313" key="1">
    <source>
        <dbReference type="EMBL" id="MFC0474441.1"/>
    </source>
</evidence>
<keyword evidence="2" id="KW-1185">Reference proteome</keyword>
<reference evidence="1 2" key="1">
    <citation type="submission" date="2024-09" db="EMBL/GenBank/DDBJ databases">
        <authorList>
            <person name="Sun Q."/>
            <person name="Mori K."/>
        </authorList>
    </citation>
    <scope>NUCLEOTIDE SEQUENCE [LARGE SCALE GENOMIC DNA]</scope>
    <source>
        <strain evidence="1 2">CGMCC 1.9126</strain>
    </source>
</reference>
<name>A0ABV6KMA0_9BACI</name>
<dbReference type="Proteomes" id="UP001589738">
    <property type="component" value="Unassembled WGS sequence"/>
</dbReference>
<dbReference type="EMBL" id="JBHLUU010000015">
    <property type="protein sequence ID" value="MFC0474441.1"/>
    <property type="molecule type" value="Genomic_DNA"/>
</dbReference>
<sequence length="122" mass="14113">MEYVLLSLLVISILLFVLSFFVKDPVKELKNEIDQLSLNQIQELYQMKRKIKILEEELLVPDSDFSGTASQKREVHAILKNQVWSLSQQGLSIEQIAKQSSLPIEDVEIILNEFSMRGETYE</sequence>
<protein>
    <submittedName>
        <fullName evidence="1">Uncharacterized protein</fullName>
    </submittedName>
</protein>